<dbReference type="GO" id="GO:0015074">
    <property type="term" value="P:DNA integration"/>
    <property type="evidence" value="ECO:0007669"/>
    <property type="project" value="InterPro"/>
</dbReference>
<dbReference type="SUPFAM" id="SSF46689">
    <property type="entry name" value="Homeodomain-like"/>
    <property type="match status" value="1"/>
</dbReference>
<evidence type="ECO:0000313" key="4">
    <source>
        <dbReference type="Proteomes" id="UP000499080"/>
    </source>
</evidence>
<name>A0A4Y2Q4E8_ARAVE</name>
<dbReference type="OrthoDB" id="9996331at2759"/>
<dbReference type="CDD" id="cd00093">
    <property type="entry name" value="HTH_XRE"/>
    <property type="match status" value="1"/>
</dbReference>
<sequence length="440" mass="48867">MGQGRKAERPHVLVPATSVPHQLDGHGQRVWKAETPPSVVLVPATQLLVGAHGTGLVGRQGNRLMSLFCNHYSCRTSGWTWTRVGKAERAPCPCSNARVAAVDGMGQGRKAEQPHVPCPPTITVVTVGWTSGTRVGRQGAAHVLVPATITVAAPVGWIWDKVIRDYCAKQYSLDKPENIPRETPLDIIAVLDTTQSEEYIRKQQLILGYFAKEMDLSHSGSRMTILTDKRFRTLPGTVSLKPFVEDTSSSACAACSVTQFSLAVKLIGDNSVTQRGKIIGRLECGRTQLEVSEELGIAQSVISRLWQRFQDDGNVSRCYSTGRPRVTTPNEDRYLAVTAKRSGRSTASDLSRQLSSATGTTVSRQIVYRRLGHLGLYARRPVRCVPLTASHCRLRLAWSREHALWTPQQWSCVMFSDESRFSLQFDSRRTFIWRAPREHH</sequence>
<dbReference type="EMBL" id="BGPR01012916">
    <property type="protein sequence ID" value="GBN58331.1"/>
    <property type="molecule type" value="Genomic_DNA"/>
</dbReference>
<comment type="caution">
    <text evidence="3">The sequence shown here is derived from an EMBL/GenBank/DDBJ whole genome shotgun (WGS) entry which is preliminary data.</text>
</comment>
<dbReference type="InterPro" id="IPR001387">
    <property type="entry name" value="Cro/C1-type_HTH"/>
</dbReference>
<organism evidence="3 4">
    <name type="scientific">Araneus ventricosus</name>
    <name type="common">Orbweaver spider</name>
    <name type="synonym">Epeira ventricosa</name>
    <dbReference type="NCBI Taxonomy" id="182803"/>
    <lineage>
        <taxon>Eukaryota</taxon>
        <taxon>Metazoa</taxon>
        <taxon>Ecdysozoa</taxon>
        <taxon>Arthropoda</taxon>
        <taxon>Chelicerata</taxon>
        <taxon>Arachnida</taxon>
        <taxon>Araneae</taxon>
        <taxon>Araneomorphae</taxon>
        <taxon>Entelegynae</taxon>
        <taxon>Araneoidea</taxon>
        <taxon>Araneidae</taxon>
        <taxon>Araneus</taxon>
    </lineage>
</organism>
<gene>
    <name evidence="3" type="ORF">AVEN_243285_1</name>
</gene>
<protein>
    <recommendedName>
        <fullName evidence="2">Transposase Tc1-like domain-containing protein</fullName>
    </recommendedName>
</protein>
<dbReference type="Proteomes" id="UP000499080">
    <property type="component" value="Unassembled WGS sequence"/>
</dbReference>
<dbReference type="GO" id="GO:0006313">
    <property type="term" value="P:DNA transposition"/>
    <property type="evidence" value="ECO:0007669"/>
    <property type="project" value="InterPro"/>
</dbReference>
<dbReference type="Gene3D" id="3.30.420.10">
    <property type="entry name" value="Ribonuclease H-like superfamily/Ribonuclease H"/>
    <property type="match status" value="1"/>
</dbReference>
<feature type="domain" description="Transposase Tc1-like" evidence="2">
    <location>
        <begin position="332"/>
        <end position="402"/>
    </location>
</feature>
<evidence type="ECO:0000259" key="2">
    <source>
        <dbReference type="Pfam" id="PF01498"/>
    </source>
</evidence>
<dbReference type="InterPro" id="IPR009057">
    <property type="entry name" value="Homeodomain-like_sf"/>
</dbReference>
<comment type="subcellular location">
    <subcellularLocation>
        <location evidence="1">Nucleus</location>
    </subcellularLocation>
</comment>
<dbReference type="GO" id="GO:0003677">
    <property type="term" value="F:DNA binding"/>
    <property type="evidence" value="ECO:0007669"/>
    <property type="project" value="InterPro"/>
</dbReference>
<accession>A0A4Y2Q4E8</accession>
<dbReference type="AlphaFoldDB" id="A0A4Y2Q4E8"/>
<dbReference type="Pfam" id="PF01498">
    <property type="entry name" value="HTH_Tnp_Tc3_2"/>
    <property type="match status" value="1"/>
</dbReference>
<reference evidence="3 4" key="1">
    <citation type="journal article" date="2019" name="Sci. Rep.">
        <title>Orb-weaving spider Araneus ventricosus genome elucidates the spidroin gene catalogue.</title>
        <authorList>
            <person name="Kono N."/>
            <person name="Nakamura H."/>
            <person name="Ohtoshi R."/>
            <person name="Moran D.A.P."/>
            <person name="Shinohara A."/>
            <person name="Yoshida Y."/>
            <person name="Fujiwara M."/>
            <person name="Mori M."/>
            <person name="Tomita M."/>
            <person name="Arakawa K."/>
        </authorList>
    </citation>
    <scope>NUCLEOTIDE SEQUENCE [LARGE SCALE GENOMIC DNA]</scope>
</reference>
<proteinExistence type="predicted"/>
<dbReference type="InterPro" id="IPR036397">
    <property type="entry name" value="RNaseH_sf"/>
</dbReference>
<dbReference type="InterPro" id="IPR002492">
    <property type="entry name" value="Transposase_Tc1-like"/>
</dbReference>
<evidence type="ECO:0000256" key="1">
    <source>
        <dbReference type="ARBA" id="ARBA00004123"/>
    </source>
</evidence>
<dbReference type="GO" id="GO:0005634">
    <property type="term" value="C:nucleus"/>
    <property type="evidence" value="ECO:0007669"/>
    <property type="project" value="UniProtKB-SubCell"/>
</dbReference>
<keyword evidence="4" id="KW-1185">Reference proteome</keyword>
<evidence type="ECO:0000313" key="3">
    <source>
        <dbReference type="EMBL" id="GBN58331.1"/>
    </source>
</evidence>